<reference evidence="1" key="2">
    <citation type="journal article" date="2024" name="Plant">
        <title>Genomic evolution and insights into agronomic trait innovations of Sesamum species.</title>
        <authorList>
            <person name="Miao H."/>
            <person name="Wang L."/>
            <person name="Qu L."/>
            <person name="Liu H."/>
            <person name="Sun Y."/>
            <person name="Le M."/>
            <person name="Wang Q."/>
            <person name="Wei S."/>
            <person name="Zheng Y."/>
            <person name="Lin W."/>
            <person name="Duan Y."/>
            <person name="Cao H."/>
            <person name="Xiong S."/>
            <person name="Wang X."/>
            <person name="Wei L."/>
            <person name="Li C."/>
            <person name="Ma Q."/>
            <person name="Ju M."/>
            <person name="Zhao R."/>
            <person name="Li G."/>
            <person name="Mu C."/>
            <person name="Tian Q."/>
            <person name="Mei H."/>
            <person name="Zhang T."/>
            <person name="Gao T."/>
            <person name="Zhang H."/>
        </authorList>
    </citation>
    <scope>NUCLEOTIDE SEQUENCE</scope>
    <source>
        <strain evidence="1">G01</strain>
    </source>
</reference>
<evidence type="ECO:0000313" key="1">
    <source>
        <dbReference type="EMBL" id="KAL0314318.1"/>
    </source>
</evidence>
<proteinExistence type="predicted"/>
<organism evidence="1">
    <name type="scientific">Sesamum angustifolium</name>
    <dbReference type="NCBI Taxonomy" id="2727405"/>
    <lineage>
        <taxon>Eukaryota</taxon>
        <taxon>Viridiplantae</taxon>
        <taxon>Streptophyta</taxon>
        <taxon>Embryophyta</taxon>
        <taxon>Tracheophyta</taxon>
        <taxon>Spermatophyta</taxon>
        <taxon>Magnoliopsida</taxon>
        <taxon>eudicotyledons</taxon>
        <taxon>Gunneridae</taxon>
        <taxon>Pentapetalae</taxon>
        <taxon>asterids</taxon>
        <taxon>lamiids</taxon>
        <taxon>Lamiales</taxon>
        <taxon>Pedaliaceae</taxon>
        <taxon>Sesamum</taxon>
    </lineage>
</organism>
<gene>
    <name evidence="1" type="ORF">Sangu_2276200</name>
</gene>
<sequence>MTGDPKEWVLGYTTCGVGTTSFTHYSDTHHMKWFMDSHHHTDTYALSSSIETVDRSLQHREATIKVLKEHLHNAQHKMKTQADKKRSEREVAVGETWCL</sequence>
<accession>A0AAW2L880</accession>
<dbReference type="EMBL" id="JACGWK010000015">
    <property type="protein sequence ID" value="KAL0314318.1"/>
    <property type="molecule type" value="Genomic_DNA"/>
</dbReference>
<name>A0AAW2L880_9LAMI</name>
<comment type="caution">
    <text evidence="1">The sequence shown here is derived from an EMBL/GenBank/DDBJ whole genome shotgun (WGS) entry which is preliminary data.</text>
</comment>
<reference evidence="1" key="1">
    <citation type="submission" date="2020-06" db="EMBL/GenBank/DDBJ databases">
        <authorList>
            <person name="Li T."/>
            <person name="Hu X."/>
            <person name="Zhang T."/>
            <person name="Song X."/>
            <person name="Zhang H."/>
            <person name="Dai N."/>
            <person name="Sheng W."/>
            <person name="Hou X."/>
            <person name="Wei L."/>
        </authorList>
    </citation>
    <scope>NUCLEOTIDE SEQUENCE</scope>
    <source>
        <strain evidence="1">G01</strain>
        <tissue evidence="1">Leaf</tissue>
    </source>
</reference>
<protein>
    <submittedName>
        <fullName evidence="1">Uncharacterized protein</fullName>
    </submittedName>
</protein>
<dbReference type="AlphaFoldDB" id="A0AAW2L880"/>